<protein>
    <submittedName>
        <fullName evidence="5">Helix-turn-helix domain-containing protein</fullName>
    </submittedName>
</protein>
<feature type="domain" description="HTH araC/xylS-type" evidence="4">
    <location>
        <begin position="218"/>
        <end position="318"/>
    </location>
</feature>
<dbReference type="PANTHER" id="PTHR46796">
    <property type="entry name" value="HTH-TYPE TRANSCRIPTIONAL ACTIVATOR RHAS-RELATED"/>
    <property type="match status" value="1"/>
</dbReference>
<keyword evidence="1" id="KW-0805">Transcription regulation</keyword>
<keyword evidence="2" id="KW-0238">DNA-binding</keyword>
<dbReference type="Gene3D" id="1.10.10.60">
    <property type="entry name" value="Homeodomain-like"/>
    <property type="match status" value="1"/>
</dbReference>
<evidence type="ECO:0000313" key="5">
    <source>
        <dbReference type="EMBL" id="MBR1135774.1"/>
    </source>
</evidence>
<dbReference type="Pfam" id="PF12833">
    <property type="entry name" value="HTH_18"/>
    <property type="match status" value="1"/>
</dbReference>
<dbReference type="PROSITE" id="PS01124">
    <property type="entry name" value="HTH_ARAC_FAMILY_2"/>
    <property type="match status" value="1"/>
</dbReference>
<dbReference type="SUPFAM" id="SSF46689">
    <property type="entry name" value="Homeodomain-like"/>
    <property type="match status" value="1"/>
</dbReference>
<evidence type="ECO:0000256" key="3">
    <source>
        <dbReference type="ARBA" id="ARBA00023163"/>
    </source>
</evidence>
<dbReference type="InterPro" id="IPR018062">
    <property type="entry name" value="HTH_AraC-typ_CS"/>
</dbReference>
<dbReference type="InterPro" id="IPR009057">
    <property type="entry name" value="Homeodomain-like_sf"/>
</dbReference>
<evidence type="ECO:0000256" key="1">
    <source>
        <dbReference type="ARBA" id="ARBA00023015"/>
    </source>
</evidence>
<accession>A0ABS5G3Z0</accession>
<dbReference type="EMBL" id="JAFCLK010000006">
    <property type="protein sequence ID" value="MBR1135774.1"/>
    <property type="molecule type" value="Genomic_DNA"/>
</dbReference>
<dbReference type="PANTHER" id="PTHR46796:SF6">
    <property type="entry name" value="ARAC SUBFAMILY"/>
    <property type="match status" value="1"/>
</dbReference>
<dbReference type="InterPro" id="IPR050204">
    <property type="entry name" value="AraC_XylS_family_regulators"/>
</dbReference>
<name>A0ABS5G3Z0_9BRAD</name>
<comment type="caution">
    <text evidence="5">The sequence shown here is derived from an EMBL/GenBank/DDBJ whole genome shotgun (WGS) entry which is preliminary data.</text>
</comment>
<organism evidence="5 6">
    <name type="scientific">Bradyrhizobium denitrificans</name>
    <dbReference type="NCBI Taxonomy" id="2734912"/>
    <lineage>
        <taxon>Bacteria</taxon>
        <taxon>Pseudomonadati</taxon>
        <taxon>Pseudomonadota</taxon>
        <taxon>Alphaproteobacteria</taxon>
        <taxon>Hyphomicrobiales</taxon>
        <taxon>Nitrobacteraceae</taxon>
        <taxon>Bradyrhizobium</taxon>
    </lineage>
</organism>
<evidence type="ECO:0000313" key="6">
    <source>
        <dbReference type="Proteomes" id="UP001314635"/>
    </source>
</evidence>
<evidence type="ECO:0000256" key="2">
    <source>
        <dbReference type="ARBA" id="ARBA00023125"/>
    </source>
</evidence>
<dbReference type="PROSITE" id="PS00041">
    <property type="entry name" value="HTH_ARAC_FAMILY_1"/>
    <property type="match status" value="1"/>
</dbReference>
<dbReference type="Pfam" id="PF14525">
    <property type="entry name" value="AraC_binding_2"/>
    <property type="match status" value="1"/>
</dbReference>
<dbReference type="SMART" id="SM00342">
    <property type="entry name" value="HTH_ARAC"/>
    <property type="match status" value="1"/>
</dbReference>
<proteinExistence type="predicted"/>
<keyword evidence="6" id="KW-1185">Reference proteome</keyword>
<gene>
    <name evidence="5" type="ORF">JQ619_08350</name>
</gene>
<dbReference type="InterPro" id="IPR035418">
    <property type="entry name" value="AraC-bd_2"/>
</dbReference>
<dbReference type="Proteomes" id="UP001314635">
    <property type="component" value="Unassembled WGS sequence"/>
</dbReference>
<keyword evidence="3" id="KW-0804">Transcription</keyword>
<evidence type="ECO:0000259" key="4">
    <source>
        <dbReference type="PROSITE" id="PS01124"/>
    </source>
</evidence>
<sequence>MRDISYLDRYPLFRSQDREFARDRMMAIYGVDRFDIHDDEFGIAANLASLSATGLAFCAYDGAASVSFPESTIIRQFFSIRGTASYRTAASSHPIAAWSPIVSGRSRLDLKFPAGYRQLVLRVETAPLQGLLKAILGDGSDRDLVFEEDSPDPAVMAFVRQDVFKAADELQKFGQNYSPLAIAELERSLMTRLLLAHRHSFSDRLHIVPRRLNRSIVDLVESYIEAHWNEPLDMEKIARITSVSARSIFREFSETGRGSPGQFAKRVRLRRASELLGKPDARTSVVSVAFKCGFGNLGRFASDYRREMGELPSETLRKARQRLGHPAADRPDADSTRLS</sequence>
<dbReference type="InterPro" id="IPR018060">
    <property type="entry name" value="HTH_AraC"/>
</dbReference>
<reference evidence="6" key="1">
    <citation type="journal article" date="2021" name="ISME J.">
        <title>Evolutionary origin and ecological implication of a unique nif island in free-living Bradyrhizobium lineages.</title>
        <authorList>
            <person name="Tao J."/>
        </authorList>
    </citation>
    <scope>NUCLEOTIDE SEQUENCE [LARGE SCALE GENOMIC DNA]</scope>
    <source>
        <strain evidence="6">SZCCT0094</strain>
    </source>
</reference>